<dbReference type="Pfam" id="PF09982">
    <property type="entry name" value="LpxR"/>
    <property type="match status" value="1"/>
</dbReference>
<dbReference type="Gene3D" id="2.40.128.140">
    <property type="entry name" value="Outer membrane protein"/>
    <property type="match status" value="1"/>
</dbReference>
<dbReference type="STRING" id="393003.SAMN05660461_5121"/>
<protein>
    <recommendedName>
        <fullName evidence="3">Lipid A deacylase LpxR family protein</fullName>
    </recommendedName>
</protein>
<dbReference type="EMBL" id="FUZZ01000004">
    <property type="protein sequence ID" value="SKD09238.1"/>
    <property type="molecule type" value="Genomic_DNA"/>
</dbReference>
<proteinExistence type="predicted"/>
<keyword evidence="2" id="KW-1185">Reference proteome</keyword>
<name>A0A1T5PA30_9BACT</name>
<dbReference type="RefSeq" id="WP_079472380.1">
    <property type="nucleotide sequence ID" value="NZ_FUZZ01000004.1"/>
</dbReference>
<dbReference type="InterPro" id="IPR037107">
    <property type="entry name" value="Put_OMP_sf"/>
</dbReference>
<dbReference type="AlphaFoldDB" id="A0A1T5PA30"/>
<sequence length="332" mass="37397">MKKTILSVLIYCGIIGTPWNDLRAQASTENTRLFRFYEDNDFINLNGNGTDQAYTNGTRFDLFYIRQHPPHSFPDRWMPKAGKESINTYGWGFMQVMFTPQDLRKVVPVPGDFAYAGGLFITHTLHSSNPIHKYNLQTEWFAGVMGPWALAKETQTLAHRILGYTRPRGWRNQIGNKLLLNLNLTAEKQVAAYKKIAEVTAGGQLYAGTMLNGFAVYSLIRIGKMLPYYNGYISQYATTKRWQLYATIRPSVELMFTNALVKGVAPPEDPQQPPKPGNRPTFANNKLLTGIDCGLVAVYGKVGFSLTQRTMSPVINGLSHHEVGNISFYLAW</sequence>
<gene>
    <name evidence="1" type="ORF">SAMN05660461_5121</name>
</gene>
<dbReference type="InterPro" id="IPR018707">
    <property type="entry name" value="LpxR"/>
</dbReference>
<organism evidence="1 2">
    <name type="scientific">Chitinophaga ginsengisegetis</name>
    <dbReference type="NCBI Taxonomy" id="393003"/>
    <lineage>
        <taxon>Bacteria</taxon>
        <taxon>Pseudomonadati</taxon>
        <taxon>Bacteroidota</taxon>
        <taxon>Chitinophagia</taxon>
        <taxon>Chitinophagales</taxon>
        <taxon>Chitinophagaceae</taxon>
        <taxon>Chitinophaga</taxon>
    </lineage>
</organism>
<dbReference type="Proteomes" id="UP000190166">
    <property type="component" value="Unassembled WGS sequence"/>
</dbReference>
<evidence type="ECO:0008006" key="3">
    <source>
        <dbReference type="Google" id="ProtNLM"/>
    </source>
</evidence>
<evidence type="ECO:0000313" key="2">
    <source>
        <dbReference type="Proteomes" id="UP000190166"/>
    </source>
</evidence>
<evidence type="ECO:0000313" key="1">
    <source>
        <dbReference type="EMBL" id="SKD09238.1"/>
    </source>
</evidence>
<accession>A0A1T5PA30</accession>
<reference evidence="1 2" key="1">
    <citation type="submission" date="2017-02" db="EMBL/GenBank/DDBJ databases">
        <authorList>
            <person name="Peterson S.W."/>
        </authorList>
    </citation>
    <scope>NUCLEOTIDE SEQUENCE [LARGE SCALE GENOMIC DNA]</scope>
    <source>
        <strain evidence="1 2">DSM 18108</strain>
    </source>
</reference>